<evidence type="ECO:0000256" key="1">
    <source>
        <dbReference type="SAM" id="MobiDB-lite"/>
    </source>
</evidence>
<dbReference type="AlphaFoldDB" id="A0A6U8Q004"/>
<feature type="region of interest" description="Disordered" evidence="1">
    <location>
        <begin position="83"/>
        <end position="123"/>
    </location>
</feature>
<name>A0A6U8Q004_EMIHU</name>
<accession>A0A6U8Q004</accession>
<evidence type="ECO:0000313" key="2">
    <source>
        <dbReference type="EMBL" id="CAE0583959.1"/>
    </source>
</evidence>
<protein>
    <submittedName>
        <fullName evidence="2">Uncharacterized protein</fullName>
    </submittedName>
</protein>
<feature type="compositionally biased region" description="Basic and acidic residues" evidence="1">
    <location>
        <begin position="105"/>
        <end position="117"/>
    </location>
</feature>
<reference evidence="2" key="1">
    <citation type="submission" date="2021-01" db="EMBL/GenBank/DDBJ databases">
        <authorList>
            <person name="Corre E."/>
            <person name="Pelletier E."/>
            <person name="Niang G."/>
            <person name="Scheremetjew M."/>
            <person name="Finn R."/>
            <person name="Kale V."/>
            <person name="Holt S."/>
            <person name="Cochrane G."/>
            <person name="Meng A."/>
            <person name="Brown T."/>
            <person name="Cohen L."/>
        </authorList>
    </citation>
    <scope>NUCLEOTIDE SEQUENCE</scope>
    <source>
        <strain evidence="2">379</strain>
    </source>
</reference>
<dbReference type="EMBL" id="HBIR01048983">
    <property type="protein sequence ID" value="CAE0583959.1"/>
    <property type="molecule type" value="Transcribed_RNA"/>
</dbReference>
<sequence>MWVIALLATSFTTHTNVPPALCHTTPAAAAPLAQAEEKAPPGLLSRIATRLRFRRSEDEGSLRAGTKERSMEATGAALLWQKLGAFRGGRPPSPSDEQADTSETPPRHLQDLREHTTTRSRRA</sequence>
<gene>
    <name evidence="2" type="ORF">EHUX00137_LOCUS38263</name>
</gene>
<proteinExistence type="predicted"/>
<organism evidence="2">
    <name type="scientific">Emiliania huxleyi</name>
    <name type="common">Coccolithophore</name>
    <name type="synonym">Pontosphaera huxleyi</name>
    <dbReference type="NCBI Taxonomy" id="2903"/>
    <lineage>
        <taxon>Eukaryota</taxon>
        <taxon>Haptista</taxon>
        <taxon>Haptophyta</taxon>
        <taxon>Prymnesiophyceae</taxon>
        <taxon>Isochrysidales</taxon>
        <taxon>Noelaerhabdaceae</taxon>
        <taxon>Emiliania</taxon>
    </lineage>
</organism>